<accession>A0A835M271</accession>
<evidence type="ECO:0000256" key="10">
    <source>
        <dbReference type="ARBA" id="ARBA00023033"/>
    </source>
</evidence>
<evidence type="ECO:0000313" key="20">
    <source>
        <dbReference type="Proteomes" id="UP000631114"/>
    </source>
</evidence>
<comment type="subunit">
    <text evidence="15">Heterohexadecamer of 8 large chains and 8 small chains; disulfide-linked. The disulfide link is formed within the large subunit homodimers.</text>
</comment>
<keyword evidence="9" id="KW-0560">Oxidoreductase</keyword>
<evidence type="ECO:0000313" key="19">
    <source>
        <dbReference type="EMBL" id="KAF9607991.1"/>
    </source>
</evidence>
<comment type="caution">
    <text evidence="19">The sequence shown here is derived from an EMBL/GenBank/DDBJ whole genome shotgun (WGS) entry which is preliminary data.</text>
</comment>
<evidence type="ECO:0000256" key="16">
    <source>
        <dbReference type="ARBA" id="ARBA00048059"/>
    </source>
</evidence>
<dbReference type="PROSITE" id="PS00157">
    <property type="entry name" value="RUBISCO_LARGE"/>
    <property type="match status" value="1"/>
</dbReference>
<sequence length="106" mass="12483">MFTSIVGNVFGSKCFLAPSRLEDLQIPIAHVKTFGVAPWYQVERDKLNKYGRPYWDVLLNQNWDYPLRTYGRAVYECLRGGLDFTKDDENVNSQPFMGWRDRSYFC</sequence>
<dbReference type="EC" id="4.1.1.39" evidence="4"/>
<evidence type="ECO:0000259" key="18">
    <source>
        <dbReference type="Pfam" id="PF00016"/>
    </source>
</evidence>
<keyword evidence="11" id="KW-0601">Photorespiration</keyword>
<dbReference type="GO" id="GO:0000287">
    <property type="term" value="F:magnesium ion binding"/>
    <property type="evidence" value="ECO:0007669"/>
    <property type="project" value="InterPro"/>
</dbReference>
<keyword evidence="6" id="KW-0488">Methylation</keyword>
<dbReference type="Pfam" id="PF00016">
    <property type="entry name" value="RuBisCO_large"/>
    <property type="match status" value="1"/>
</dbReference>
<comment type="function">
    <text evidence="14">RuBisCO catalyzes two reactions: the carboxylation of D-ribulose 1,5-bisphosphate, the primary event in carbon dioxide fixation, as well as the oxidative fragmentation of the pentose substrate in the photorespiration process. Both reactions occur simultaneously and in competition at the same active site.</text>
</comment>
<dbReference type="PANTHER" id="PTHR42704:SF17">
    <property type="entry name" value="RIBULOSE BISPHOSPHATE CARBOXYLASE LARGE CHAIN"/>
    <property type="match status" value="1"/>
</dbReference>
<comment type="catalytic activity">
    <reaction evidence="16">
        <text>D-ribulose 1,5-bisphosphate + O2 = 2-phosphoglycolate + (2R)-3-phosphoglycerate + 2 H(+)</text>
        <dbReference type="Rhea" id="RHEA:36631"/>
        <dbReference type="ChEBI" id="CHEBI:15378"/>
        <dbReference type="ChEBI" id="CHEBI:15379"/>
        <dbReference type="ChEBI" id="CHEBI:57870"/>
        <dbReference type="ChEBI" id="CHEBI:58033"/>
        <dbReference type="ChEBI" id="CHEBI:58272"/>
    </reaction>
</comment>
<evidence type="ECO:0000256" key="14">
    <source>
        <dbReference type="ARBA" id="ARBA00025664"/>
    </source>
</evidence>
<evidence type="ECO:0000256" key="2">
    <source>
        <dbReference type="ARBA" id="ARBA00004474"/>
    </source>
</evidence>
<evidence type="ECO:0000256" key="11">
    <source>
        <dbReference type="ARBA" id="ARBA00023238"/>
    </source>
</evidence>
<dbReference type="InterPro" id="IPR020878">
    <property type="entry name" value="RuBisCo_large_chain_AS"/>
</dbReference>
<dbReference type="SUPFAM" id="SSF51649">
    <property type="entry name" value="RuBisCo, C-terminal domain"/>
    <property type="match status" value="1"/>
</dbReference>
<dbReference type="OrthoDB" id="563909at2759"/>
<dbReference type="GO" id="GO:0004497">
    <property type="term" value="F:monooxygenase activity"/>
    <property type="evidence" value="ECO:0007669"/>
    <property type="project" value="UniProtKB-KW"/>
</dbReference>
<feature type="domain" description="Ribulose bisphosphate carboxylase large subunit C-terminal" evidence="18">
    <location>
        <begin position="41"/>
        <end position="104"/>
    </location>
</feature>
<organism evidence="19 20">
    <name type="scientific">Coptis chinensis</name>
    <dbReference type="NCBI Taxonomy" id="261450"/>
    <lineage>
        <taxon>Eukaryota</taxon>
        <taxon>Viridiplantae</taxon>
        <taxon>Streptophyta</taxon>
        <taxon>Embryophyta</taxon>
        <taxon>Tracheophyta</taxon>
        <taxon>Spermatophyta</taxon>
        <taxon>Magnoliopsida</taxon>
        <taxon>Ranunculales</taxon>
        <taxon>Ranunculaceae</taxon>
        <taxon>Coptidoideae</taxon>
        <taxon>Coptis</taxon>
    </lineage>
</organism>
<comment type="cofactor">
    <cofactor evidence="1">
        <name>Mg(2+)</name>
        <dbReference type="ChEBI" id="CHEBI:18420"/>
    </cofactor>
</comment>
<evidence type="ECO:0000256" key="1">
    <source>
        <dbReference type="ARBA" id="ARBA00001946"/>
    </source>
</evidence>
<evidence type="ECO:0000256" key="13">
    <source>
        <dbReference type="ARBA" id="ARBA00023300"/>
    </source>
</evidence>
<dbReference type="InterPro" id="IPR036422">
    <property type="entry name" value="RuBisCO_lsu_N_sf"/>
</dbReference>
<gene>
    <name evidence="19" type="ORF">IFM89_004388</name>
</gene>
<dbReference type="GO" id="GO:0016984">
    <property type="term" value="F:ribulose-bisphosphate carboxylase activity"/>
    <property type="evidence" value="ECO:0007669"/>
    <property type="project" value="UniProtKB-EC"/>
</dbReference>
<keyword evidence="12" id="KW-0456">Lyase</keyword>
<dbReference type="SUPFAM" id="SSF54966">
    <property type="entry name" value="RuBisCO, large subunit, small (N-terminal) domain"/>
    <property type="match status" value="1"/>
</dbReference>
<dbReference type="PANTHER" id="PTHR42704">
    <property type="entry name" value="RIBULOSE BISPHOSPHATE CARBOXYLASE"/>
    <property type="match status" value="1"/>
</dbReference>
<keyword evidence="10" id="KW-0503">Monooxygenase</keyword>
<evidence type="ECO:0000256" key="7">
    <source>
        <dbReference type="ARBA" id="ARBA00022567"/>
    </source>
</evidence>
<keyword evidence="7" id="KW-0113">Calvin cycle</keyword>
<evidence type="ECO:0000256" key="3">
    <source>
        <dbReference type="ARBA" id="ARBA00006204"/>
    </source>
</evidence>
<evidence type="ECO:0000256" key="12">
    <source>
        <dbReference type="ARBA" id="ARBA00023239"/>
    </source>
</evidence>
<dbReference type="GO" id="GO:0009853">
    <property type="term" value="P:photorespiration"/>
    <property type="evidence" value="ECO:0007669"/>
    <property type="project" value="UniProtKB-KW"/>
</dbReference>
<dbReference type="EMBL" id="JADFTS010000004">
    <property type="protein sequence ID" value="KAF9607991.1"/>
    <property type="molecule type" value="Genomic_DNA"/>
</dbReference>
<reference evidence="19 20" key="1">
    <citation type="submission" date="2020-10" db="EMBL/GenBank/DDBJ databases">
        <title>The Coptis chinensis genome and diversification of protoberbering-type alkaloids.</title>
        <authorList>
            <person name="Wang B."/>
            <person name="Shu S."/>
            <person name="Song C."/>
            <person name="Liu Y."/>
        </authorList>
    </citation>
    <scope>NUCLEOTIDE SEQUENCE [LARGE SCALE GENOMIC DNA]</scope>
    <source>
        <strain evidence="19">HL-2020</strain>
        <tissue evidence="19">Leaf</tissue>
    </source>
</reference>
<evidence type="ECO:0000256" key="4">
    <source>
        <dbReference type="ARBA" id="ARBA00012287"/>
    </source>
</evidence>
<evidence type="ECO:0000256" key="8">
    <source>
        <dbReference type="ARBA" id="ARBA00022640"/>
    </source>
</evidence>
<evidence type="ECO:0000256" key="5">
    <source>
        <dbReference type="ARBA" id="ARBA00017725"/>
    </source>
</evidence>
<evidence type="ECO:0000256" key="9">
    <source>
        <dbReference type="ARBA" id="ARBA00023002"/>
    </source>
</evidence>
<evidence type="ECO:0000256" key="6">
    <source>
        <dbReference type="ARBA" id="ARBA00022481"/>
    </source>
</evidence>
<dbReference type="GO" id="GO:0009536">
    <property type="term" value="C:plastid"/>
    <property type="evidence" value="ECO:0007669"/>
    <property type="project" value="UniProtKB-SubCell"/>
</dbReference>
<dbReference type="InterPro" id="IPR000685">
    <property type="entry name" value="RuBisCO_lsu_C"/>
</dbReference>
<comment type="catalytic activity">
    <reaction evidence="17">
        <text>2 (2R)-3-phosphoglycerate + 2 H(+) = D-ribulose 1,5-bisphosphate + CO2 + H2O</text>
        <dbReference type="Rhea" id="RHEA:23124"/>
        <dbReference type="ChEBI" id="CHEBI:15377"/>
        <dbReference type="ChEBI" id="CHEBI:15378"/>
        <dbReference type="ChEBI" id="CHEBI:16526"/>
        <dbReference type="ChEBI" id="CHEBI:57870"/>
        <dbReference type="ChEBI" id="CHEBI:58272"/>
        <dbReference type="EC" id="4.1.1.39"/>
    </reaction>
</comment>
<evidence type="ECO:0000256" key="17">
    <source>
        <dbReference type="ARBA" id="ARBA00049469"/>
    </source>
</evidence>
<dbReference type="AlphaFoldDB" id="A0A835M271"/>
<dbReference type="GO" id="GO:0019253">
    <property type="term" value="P:reductive pentose-phosphate cycle"/>
    <property type="evidence" value="ECO:0007669"/>
    <property type="project" value="UniProtKB-KW"/>
</dbReference>
<dbReference type="Gene3D" id="3.20.20.110">
    <property type="entry name" value="Ribulose bisphosphate carboxylase, large subunit, C-terminal domain"/>
    <property type="match status" value="1"/>
</dbReference>
<keyword evidence="8" id="KW-0934">Plastid</keyword>
<dbReference type="InterPro" id="IPR036376">
    <property type="entry name" value="RuBisCO_lsu_C_sf"/>
</dbReference>
<keyword evidence="20" id="KW-1185">Reference proteome</keyword>
<dbReference type="InterPro" id="IPR033966">
    <property type="entry name" value="RuBisCO"/>
</dbReference>
<keyword evidence="13" id="KW-0120">Carbon dioxide fixation</keyword>
<name>A0A835M271_9MAGN</name>
<dbReference type="Proteomes" id="UP000631114">
    <property type="component" value="Unassembled WGS sequence"/>
</dbReference>
<protein>
    <recommendedName>
        <fullName evidence="5">Ribulose bisphosphate carboxylase large chain</fullName>
        <ecNumber evidence="4">4.1.1.39</ecNumber>
    </recommendedName>
</protein>
<comment type="similarity">
    <text evidence="3">Belongs to the RuBisCO large chain family. Type I subfamily.</text>
</comment>
<evidence type="ECO:0000256" key="15">
    <source>
        <dbReference type="ARBA" id="ARBA00025888"/>
    </source>
</evidence>
<proteinExistence type="inferred from homology"/>
<comment type="subcellular location">
    <subcellularLocation>
        <location evidence="2">Plastid</location>
    </subcellularLocation>
</comment>